<evidence type="ECO:0000313" key="2">
    <source>
        <dbReference type="Proteomes" id="UP000269221"/>
    </source>
</evidence>
<gene>
    <name evidence="1" type="ORF">DUI87_20462</name>
</gene>
<dbReference type="AlphaFoldDB" id="A0A3M0K811"/>
<sequence>MSTSRREFVSSNSAQIYWFSFFPDELPLAPQHKRDMEFLEQVQQRTTKMIKGLQQLSYEERLREMGLFRLEKRCLKEDLINVCNLKGVYQEDGFRFFSVMPSNRTRGNGQKLIHRKFYVNIRKNFFMVWVTERWNRLLREAVEPPSLEIFNNHLETTLCHVLWDDTD</sequence>
<evidence type="ECO:0000313" key="1">
    <source>
        <dbReference type="EMBL" id="RMC03267.1"/>
    </source>
</evidence>
<protein>
    <submittedName>
        <fullName evidence="1">Uncharacterized protein</fullName>
    </submittedName>
</protein>
<accession>A0A3M0K811</accession>
<dbReference type="STRING" id="333673.A0A3M0K811"/>
<dbReference type="OrthoDB" id="9391978at2759"/>
<proteinExistence type="predicted"/>
<dbReference type="EMBL" id="QRBI01000131">
    <property type="protein sequence ID" value="RMC03267.1"/>
    <property type="molecule type" value="Genomic_DNA"/>
</dbReference>
<comment type="caution">
    <text evidence="1">The sequence shown here is derived from an EMBL/GenBank/DDBJ whole genome shotgun (WGS) entry which is preliminary data.</text>
</comment>
<dbReference type="Proteomes" id="UP000269221">
    <property type="component" value="Unassembled WGS sequence"/>
</dbReference>
<reference evidence="1 2" key="1">
    <citation type="submission" date="2018-07" db="EMBL/GenBank/DDBJ databases">
        <title>A high quality draft genome assembly of the barn swallow (H. rustica rustica).</title>
        <authorList>
            <person name="Formenti G."/>
            <person name="Chiara M."/>
            <person name="Poveda L."/>
            <person name="Francoijs K.-J."/>
            <person name="Bonisoli-Alquati A."/>
            <person name="Canova L."/>
            <person name="Gianfranceschi L."/>
            <person name="Horner D.S."/>
            <person name="Saino N."/>
        </authorList>
    </citation>
    <scope>NUCLEOTIDE SEQUENCE [LARGE SCALE GENOMIC DNA]</scope>
    <source>
        <strain evidence="1">Chelidonia</strain>
        <tissue evidence="1">Blood</tissue>
    </source>
</reference>
<name>A0A3M0K811_HIRRU</name>
<keyword evidence="2" id="KW-1185">Reference proteome</keyword>
<organism evidence="1 2">
    <name type="scientific">Hirundo rustica rustica</name>
    <dbReference type="NCBI Taxonomy" id="333673"/>
    <lineage>
        <taxon>Eukaryota</taxon>
        <taxon>Metazoa</taxon>
        <taxon>Chordata</taxon>
        <taxon>Craniata</taxon>
        <taxon>Vertebrata</taxon>
        <taxon>Euteleostomi</taxon>
        <taxon>Archelosauria</taxon>
        <taxon>Archosauria</taxon>
        <taxon>Dinosauria</taxon>
        <taxon>Saurischia</taxon>
        <taxon>Theropoda</taxon>
        <taxon>Coelurosauria</taxon>
        <taxon>Aves</taxon>
        <taxon>Neognathae</taxon>
        <taxon>Neoaves</taxon>
        <taxon>Telluraves</taxon>
        <taxon>Australaves</taxon>
        <taxon>Passeriformes</taxon>
        <taxon>Sylvioidea</taxon>
        <taxon>Hirundinidae</taxon>
        <taxon>Hirundo</taxon>
    </lineage>
</organism>